<keyword evidence="20" id="KW-1185">Reference proteome</keyword>
<keyword evidence="16" id="KW-0175">Coiled coil</keyword>
<dbReference type="InterPro" id="IPR007066">
    <property type="entry name" value="RNA_pol_Rpb1_3"/>
</dbReference>
<dbReference type="Gene3D" id="3.30.70.2850">
    <property type="match status" value="1"/>
</dbReference>
<comment type="subcellular location">
    <subcellularLocation>
        <location evidence="1">Nucleus</location>
        <location evidence="1">Nucleolus</location>
    </subcellularLocation>
</comment>
<dbReference type="PANTHER" id="PTHR19376:SF11">
    <property type="entry name" value="DNA-DIRECTED RNA POLYMERASE I SUBUNIT RPA1"/>
    <property type="match status" value="1"/>
</dbReference>
<dbReference type="Pfam" id="PF05000">
    <property type="entry name" value="RNA_pol_Rpb1_4"/>
    <property type="match status" value="1"/>
</dbReference>
<keyword evidence="6 15" id="KW-0808">Transferase</keyword>
<dbReference type="Gene3D" id="1.10.150.390">
    <property type="match status" value="1"/>
</dbReference>
<dbReference type="InterPro" id="IPR000722">
    <property type="entry name" value="RNA_pol_asu"/>
</dbReference>
<dbReference type="InterPro" id="IPR007081">
    <property type="entry name" value="RNA_pol_Rpb1_5"/>
</dbReference>
<dbReference type="Gene3D" id="3.30.1490.180">
    <property type="entry name" value="RNA polymerase ii"/>
    <property type="match status" value="1"/>
</dbReference>
<evidence type="ECO:0000256" key="15">
    <source>
        <dbReference type="RuleBase" id="RU004279"/>
    </source>
</evidence>
<evidence type="ECO:0000256" key="6">
    <source>
        <dbReference type="ARBA" id="ARBA00022679"/>
    </source>
</evidence>
<feature type="compositionally biased region" description="Acidic residues" evidence="17">
    <location>
        <begin position="1391"/>
        <end position="1406"/>
    </location>
</feature>
<keyword evidence="4 15" id="KW-0240">DNA-directed RNA polymerase</keyword>
<keyword evidence="8" id="KW-0479">Metal-binding</keyword>
<dbReference type="InterPro" id="IPR006592">
    <property type="entry name" value="RNA_pol_N"/>
</dbReference>
<keyword evidence="11 15" id="KW-0804">Transcription</keyword>
<evidence type="ECO:0000256" key="10">
    <source>
        <dbReference type="ARBA" id="ARBA00022842"/>
    </source>
</evidence>
<keyword evidence="7 15" id="KW-0548">Nucleotidyltransferase</keyword>
<keyword evidence="12" id="KW-0539">Nucleus</keyword>
<dbReference type="InterPro" id="IPR042102">
    <property type="entry name" value="RNA_pol_Rpb1_3_sf"/>
</dbReference>
<feature type="compositionally biased region" description="Basic and acidic residues" evidence="17">
    <location>
        <begin position="1452"/>
        <end position="1470"/>
    </location>
</feature>
<evidence type="ECO:0000256" key="3">
    <source>
        <dbReference type="ARBA" id="ARBA00011251"/>
    </source>
</evidence>
<feature type="compositionally biased region" description="Acidic residues" evidence="17">
    <location>
        <begin position="1422"/>
        <end position="1445"/>
    </location>
</feature>
<evidence type="ECO:0000259" key="18">
    <source>
        <dbReference type="SMART" id="SM00663"/>
    </source>
</evidence>
<comment type="function">
    <text evidence="14">DNA-dependent RNA polymerase catalyzes the transcription of DNA into RNA using the four ribonucleoside triphosphates as substrates. Largest and catalytic core component of RNA polymerase I which synthesizes ribosomal RNA precursors. Forms the polymerase active center together with the second largest subunit. A single stranded DNA template strand of the promoter is positioned within the central active site cleft of Pol I. A bridging helix emanates from RPA1 and crosses the cleft near the catalytic site and is thought to promote translocation of Pol I by acting as a ratchet that moves the RNA-DNA hybrid through the active site by switching from straight to bent conformations at each step of nucleotide addition.</text>
</comment>
<keyword evidence="5" id="KW-0597">Phosphoprotein</keyword>
<evidence type="ECO:0000256" key="11">
    <source>
        <dbReference type="ARBA" id="ARBA00023163"/>
    </source>
</evidence>
<dbReference type="STRING" id="400727.A0A2T7NRK9"/>
<dbReference type="InterPro" id="IPR015699">
    <property type="entry name" value="DNA-dir_RNA_pol1_lsu_N"/>
</dbReference>
<dbReference type="CDD" id="cd02735">
    <property type="entry name" value="RNAP_I_Rpa1_C"/>
    <property type="match status" value="1"/>
</dbReference>
<dbReference type="FunFam" id="3.30.1490.180:FF:000003">
    <property type="entry name" value="DNA-directed RNA polymerase subunit"/>
    <property type="match status" value="1"/>
</dbReference>
<feature type="region of interest" description="Disordered" evidence="17">
    <location>
        <begin position="1382"/>
        <end position="1470"/>
    </location>
</feature>
<keyword evidence="9" id="KW-0862">Zinc</keyword>
<dbReference type="Gene3D" id="6.10.250.2940">
    <property type="match status" value="1"/>
</dbReference>
<dbReference type="InterPro" id="IPR044893">
    <property type="entry name" value="RNA_pol_Rpb1_clamp_domain"/>
</dbReference>
<evidence type="ECO:0000313" key="19">
    <source>
        <dbReference type="EMBL" id="PVD23788.1"/>
    </source>
</evidence>
<name>A0A2T7NRK9_POMCA</name>
<dbReference type="GO" id="GO:0046872">
    <property type="term" value="F:metal ion binding"/>
    <property type="evidence" value="ECO:0007669"/>
    <property type="project" value="UniProtKB-KW"/>
</dbReference>
<dbReference type="Gene3D" id="2.40.40.20">
    <property type="match status" value="1"/>
</dbReference>
<keyword evidence="10" id="KW-0460">Magnesium</keyword>
<evidence type="ECO:0000256" key="7">
    <source>
        <dbReference type="ARBA" id="ARBA00022695"/>
    </source>
</evidence>
<dbReference type="GO" id="GO:0003677">
    <property type="term" value="F:DNA binding"/>
    <property type="evidence" value="ECO:0007669"/>
    <property type="project" value="InterPro"/>
</dbReference>
<feature type="region of interest" description="Disordered" evidence="17">
    <location>
        <begin position="232"/>
        <end position="266"/>
    </location>
</feature>
<dbReference type="FunFam" id="1.10.274.100:FF:000012">
    <property type="entry name" value="DNA-directed RNA polymerase subunit"/>
    <property type="match status" value="1"/>
</dbReference>
<dbReference type="InterPro" id="IPR007080">
    <property type="entry name" value="RNA_pol_Rpb1_1"/>
</dbReference>
<feature type="compositionally biased region" description="Acidic residues" evidence="17">
    <location>
        <begin position="252"/>
        <end position="266"/>
    </location>
</feature>
<evidence type="ECO:0000256" key="12">
    <source>
        <dbReference type="ARBA" id="ARBA00023242"/>
    </source>
</evidence>
<gene>
    <name evidence="19" type="ORF">C0Q70_17062</name>
</gene>
<dbReference type="InterPro" id="IPR038120">
    <property type="entry name" value="Rpb1_funnel_sf"/>
</dbReference>
<comment type="similarity">
    <text evidence="2 15">Belongs to the RNA polymerase beta' chain family.</text>
</comment>
<accession>A0A2T7NRK9</accession>
<dbReference type="Pfam" id="PF04983">
    <property type="entry name" value="RNA_pol_Rpb1_3"/>
    <property type="match status" value="1"/>
</dbReference>
<dbReference type="FunFam" id="2.40.40.20:FF:000019">
    <property type="entry name" value="DNA-directed RNA polymerase II subunit RPB1"/>
    <property type="match status" value="1"/>
</dbReference>
<dbReference type="SMART" id="SM00663">
    <property type="entry name" value="RPOLA_N"/>
    <property type="match status" value="1"/>
</dbReference>
<dbReference type="Gene3D" id="1.10.132.30">
    <property type="match status" value="1"/>
</dbReference>
<dbReference type="OrthoDB" id="270392at2759"/>
<evidence type="ECO:0000256" key="14">
    <source>
        <dbReference type="ARBA" id="ARBA00053996"/>
    </source>
</evidence>
<dbReference type="SUPFAM" id="SSF64484">
    <property type="entry name" value="beta and beta-prime subunits of DNA dependent RNA-polymerase"/>
    <property type="match status" value="1"/>
</dbReference>
<reference evidence="19 20" key="1">
    <citation type="submission" date="2018-04" db="EMBL/GenBank/DDBJ databases">
        <title>The genome of golden apple snail Pomacea canaliculata provides insight into stress tolerance and invasive adaptation.</title>
        <authorList>
            <person name="Liu C."/>
            <person name="Liu B."/>
            <person name="Ren Y."/>
            <person name="Zhang Y."/>
            <person name="Wang H."/>
            <person name="Li S."/>
            <person name="Jiang F."/>
            <person name="Yin L."/>
            <person name="Zhang G."/>
            <person name="Qian W."/>
            <person name="Fan W."/>
        </authorList>
    </citation>
    <scope>NUCLEOTIDE SEQUENCE [LARGE SCALE GENOMIC DNA]</scope>
    <source>
        <strain evidence="19">SZHN2017</strain>
        <tissue evidence="19">Muscle</tissue>
    </source>
</reference>
<comment type="subunit">
    <text evidence="3">Component of the RNA polymerase I (Pol I) complex consisting of at least 13 subunits.</text>
</comment>
<dbReference type="GO" id="GO:0003899">
    <property type="term" value="F:DNA-directed RNA polymerase activity"/>
    <property type="evidence" value="ECO:0007669"/>
    <property type="project" value="UniProtKB-EC"/>
</dbReference>
<evidence type="ECO:0000256" key="9">
    <source>
        <dbReference type="ARBA" id="ARBA00022833"/>
    </source>
</evidence>
<sequence>METSQLILDRLFEVGFRAYSKKEIQKLSVKEIINPQLFDNLGLPAVGGLYDPTLGPTRHDDICDTCGQTARHCPGHFGHISLALPVFNPIFFKTMFKILQGTCLTCYRVMVPEIEAELFMYQMQLLEKGCVLSSLKLEEFFIQIVAQTEKKISKFEILPKLKAFANDLLTDEASTSSTVTKMVDSEFSSLVSNMLKKYFVIKKSRPCPYCKTTPRYLRQEYSSRISVSGRTANESLNVPAKTKKKPSSSTPDYEEPVEAENEMPETTEVDTLLAKGEGKCMLMPHLAKQILREAWKRDGKLLQKIFHCLEKVQDTEAPTDMFFVESVLVPPARFRPLNVLGDRKFENPQTASLSRVLSENYEISQLLSSMKSSPMTTVELDVEKTAAQIAEQLQSKWFQLQTLVNSLIDSDLDKITADNKKIPGVRQMLEKKEGLFRMHMMGKRVNYAARSVISPDPCIGTDEIGVPLVFAQKLTFPKPVTPWNVHELRQNVINGPNVYPGATLVVKEDGNVIRLSATDRVQREAVAKQLLTPSHGANNLQLPKQVYCHLKNGDVLLLNRQPTLHRPSIQAHKARVLHGQKTMRLHYANCKAYNADFDGDEMNAHFPQSELCRAEAYGIVGTQCQYLVPKDGTPLAGLIQDHINAGVLLTIRGQFFNRQDYCNLLEMTLTRRQKRIHLLPPAILKPCCMWSGKQVFSTLLLNLIPEGKKPLSLFSKTKIPEKSWTTKDVQSFRDLLSLEQLGESTVIIKHGELLQGVLDKSQCGPSPFGLVHSVYELYGGNVAYQLLTCLGRLFTSFLSLQGFTLGIEDVLVKTKDDSRRRKVITESSSIGHQAALVTFGMTAEECSNEELMHKLREAHFASDDFKMQELDATTKKFTDRIQDKIVKCTMPKGLFKSFPANNLQLMVQSGAKGSTVNCMQMSCLLGQIELEGRRPSLMKSGRSVPSFHPYDMSPRARGFVMGRFLTGIKTQELFFHCMAGREGLVDTAVKTSRSGYLQRCLIKHLEGIMVNYDMTVRDSDGSIVQFYYGEDGMEVNKTPFLQSKQLPFLLQNKDVICARKDLTLELKEVRKTKKKINKWERKHKTKERASGFLNFCSDQNKKHLNSLGEDLLKIDKNVGRTVLARRLQLEWRGLDLRRREKYSRKCSCPDPVMSIFWPQAHTGVIPENLQKSLGSVQQDLLAVSMALNLTGDAADLETIVYNKAVQSLCQPGEAVGLVCAQSIGEPSTQMTLNTFHFAGRGEMNVTLGIPRLREILMTASHTIKTPLMDVPVFNTPEALTAAQNLQRKLNRVTLSEVLQTIETTEYLFSDVQIKDERRRMYKIHFTILPWDSYKEKLQMKPRQIVKYIEDVFLPRLCRAALEAMKKKKKEIVSHATIRRIAIDQEQADAPPLEDVESDDEIDDGDATADKARDRQADTLEYQGEEDEKMEIGETDQVEDDMEDLQPENQTIIKDEDLSDSENHETEERMDRKGWEQVREYRRHKKGKWCEAVLEFQASGQRVDIKSLVTNKAQEAVIQQVKGITRCFLTNQPDNNQRVHLRTEGVNIQEIIKYLDILDLNELYTNSIADIQTTYGIEAATKAIIKEVKDVFAVYGIQVDYHHLSLVADYMTYQGSYTGFNRMSMGSNPSPLQKITFETSVNFLLHACTNARPDQLRSPSARIIAGQVVHSGTGAFDILQKLSV</sequence>
<dbReference type="Pfam" id="PF04997">
    <property type="entry name" value="RNA_pol_Rpb1_1"/>
    <property type="match status" value="1"/>
</dbReference>
<dbReference type="Pfam" id="PF04998">
    <property type="entry name" value="RNA_pol_Rpb1_5"/>
    <property type="match status" value="1"/>
</dbReference>
<dbReference type="Proteomes" id="UP000245119">
    <property type="component" value="Linkage Group LG10"/>
</dbReference>
<evidence type="ECO:0000256" key="4">
    <source>
        <dbReference type="ARBA" id="ARBA00022478"/>
    </source>
</evidence>
<evidence type="ECO:0000256" key="17">
    <source>
        <dbReference type="SAM" id="MobiDB-lite"/>
    </source>
</evidence>
<dbReference type="PANTHER" id="PTHR19376">
    <property type="entry name" value="DNA-DIRECTED RNA POLYMERASE"/>
    <property type="match status" value="1"/>
</dbReference>
<evidence type="ECO:0000256" key="8">
    <source>
        <dbReference type="ARBA" id="ARBA00022723"/>
    </source>
</evidence>
<dbReference type="InterPro" id="IPR045867">
    <property type="entry name" value="DNA-dir_RpoC_beta_prime"/>
</dbReference>
<dbReference type="EC" id="2.7.7.6" evidence="15"/>
<evidence type="ECO:0000256" key="2">
    <source>
        <dbReference type="ARBA" id="ARBA00006460"/>
    </source>
</evidence>
<dbReference type="EMBL" id="PZQS01000010">
    <property type="protein sequence ID" value="PVD23788.1"/>
    <property type="molecule type" value="Genomic_DNA"/>
</dbReference>
<dbReference type="GO" id="GO:0005736">
    <property type="term" value="C:RNA polymerase I complex"/>
    <property type="evidence" value="ECO:0007669"/>
    <property type="project" value="TreeGrafter"/>
</dbReference>
<dbReference type="InterPro" id="IPR007083">
    <property type="entry name" value="RNA_pol_Rpb1_4"/>
</dbReference>
<dbReference type="CDD" id="cd01435">
    <property type="entry name" value="RNAP_I_RPA1_N"/>
    <property type="match status" value="1"/>
</dbReference>
<evidence type="ECO:0000256" key="13">
    <source>
        <dbReference type="ARBA" id="ARBA00048552"/>
    </source>
</evidence>
<proteinExistence type="inferred from homology"/>
<evidence type="ECO:0000256" key="16">
    <source>
        <dbReference type="SAM" id="Coils"/>
    </source>
</evidence>
<evidence type="ECO:0000256" key="1">
    <source>
        <dbReference type="ARBA" id="ARBA00004604"/>
    </source>
</evidence>
<comment type="caution">
    <text evidence="19">The sequence shown here is derived from an EMBL/GenBank/DDBJ whole genome shotgun (WGS) entry which is preliminary data.</text>
</comment>
<dbReference type="InterPro" id="IPR047107">
    <property type="entry name" value="DNA-dir_RNA_pol1_lsu_C"/>
</dbReference>
<dbReference type="GO" id="GO:0006351">
    <property type="term" value="P:DNA-templated transcription"/>
    <property type="evidence" value="ECO:0007669"/>
    <property type="project" value="InterPro"/>
</dbReference>
<dbReference type="Gene3D" id="4.10.860.120">
    <property type="entry name" value="RNA polymerase II, clamp domain"/>
    <property type="match status" value="1"/>
</dbReference>
<evidence type="ECO:0000313" key="20">
    <source>
        <dbReference type="Proteomes" id="UP000245119"/>
    </source>
</evidence>
<dbReference type="Pfam" id="PF00623">
    <property type="entry name" value="RNA_pol_Rpb1_2"/>
    <property type="match status" value="1"/>
</dbReference>
<feature type="compositionally biased region" description="Basic and acidic residues" evidence="17">
    <location>
        <begin position="1407"/>
        <end position="1417"/>
    </location>
</feature>
<dbReference type="Gene3D" id="1.10.274.100">
    <property type="entry name" value="RNA polymerase Rpb1, domain 3"/>
    <property type="match status" value="1"/>
</dbReference>
<feature type="coiled-coil region" evidence="16">
    <location>
        <begin position="1062"/>
        <end position="1089"/>
    </location>
</feature>
<comment type="catalytic activity">
    <reaction evidence="13 15">
        <text>RNA(n) + a ribonucleoside 5'-triphosphate = RNA(n+1) + diphosphate</text>
        <dbReference type="Rhea" id="RHEA:21248"/>
        <dbReference type="Rhea" id="RHEA-COMP:14527"/>
        <dbReference type="Rhea" id="RHEA-COMP:17342"/>
        <dbReference type="ChEBI" id="CHEBI:33019"/>
        <dbReference type="ChEBI" id="CHEBI:61557"/>
        <dbReference type="ChEBI" id="CHEBI:140395"/>
        <dbReference type="EC" id="2.7.7.6"/>
    </reaction>
</comment>
<dbReference type="Gene3D" id="6.20.50.80">
    <property type="match status" value="1"/>
</dbReference>
<organism evidence="19 20">
    <name type="scientific">Pomacea canaliculata</name>
    <name type="common">Golden apple snail</name>
    <dbReference type="NCBI Taxonomy" id="400727"/>
    <lineage>
        <taxon>Eukaryota</taxon>
        <taxon>Metazoa</taxon>
        <taxon>Spiralia</taxon>
        <taxon>Lophotrochozoa</taxon>
        <taxon>Mollusca</taxon>
        <taxon>Gastropoda</taxon>
        <taxon>Caenogastropoda</taxon>
        <taxon>Architaenioglossa</taxon>
        <taxon>Ampullarioidea</taxon>
        <taxon>Ampullariidae</taxon>
        <taxon>Pomacea</taxon>
    </lineage>
</organism>
<feature type="domain" description="RNA polymerase N-terminal" evidence="18">
    <location>
        <begin position="320"/>
        <end position="650"/>
    </location>
</feature>
<protein>
    <recommendedName>
        <fullName evidence="15">DNA-directed RNA polymerase subunit</fullName>
        <ecNumber evidence="15">2.7.7.6</ecNumber>
    </recommendedName>
</protein>
<evidence type="ECO:0000256" key="5">
    <source>
        <dbReference type="ARBA" id="ARBA00022553"/>
    </source>
</evidence>